<keyword evidence="3" id="KW-1185">Reference proteome</keyword>
<feature type="transmembrane region" description="Helical" evidence="1">
    <location>
        <begin position="129"/>
        <end position="146"/>
    </location>
</feature>
<dbReference type="EMBL" id="JAESVA010000002">
    <property type="protein sequence ID" value="MCB8880201.1"/>
    <property type="molecule type" value="Genomic_DNA"/>
</dbReference>
<evidence type="ECO:0000313" key="2">
    <source>
        <dbReference type="EMBL" id="MCB8880201.1"/>
    </source>
</evidence>
<feature type="transmembrane region" description="Helical" evidence="1">
    <location>
        <begin position="153"/>
        <end position="172"/>
    </location>
</feature>
<keyword evidence="1" id="KW-1133">Transmembrane helix</keyword>
<keyword evidence="1" id="KW-0812">Transmembrane</keyword>
<comment type="caution">
    <text evidence="2">The sequence shown here is derived from an EMBL/GenBank/DDBJ whole genome shotgun (WGS) entry which is preliminary data.</text>
</comment>
<accession>A0A964E389</accession>
<evidence type="ECO:0000313" key="3">
    <source>
        <dbReference type="Proteomes" id="UP000721844"/>
    </source>
</evidence>
<reference evidence="2 3" key="1">
    <citation type="journal article" date="2021" name="Microorganisms">
        <title>Acidisoma silvae sp. nov. and Acidisomacellulosilytica sp. nov., Two Acidophilic Bacteria Isolated from Decaying Wood, Hydrolyzing Cellulose and Producing Poly-3-hydroxybutyrate.</title>
        <authorList>
            <person name="Mieszkin S."/>
            <person name="Pouder E."/>
            <person name="Uroz S."/>
            <person name="Simon-Colin C."/>
            <person name="Alain K."/>
        </authorList>
    </citation>
    <scope>NUCLEOTIDE SEQUENCE [LARGE SCALE GENOMIC DNA]</scope>
    <source>
        <strain evidence="2 3">HW T5.17</strain>
    </source>
</reference>
<feature type="transmembrane region" description="Helical" evidence="1">
    <location>
        <begin position="210"/>
        <end position="229"/>
    </location>
</feature>
<keyword evidence="1" id="KW-0472">Membrane</keyword>
<dbReference type="AlphaFoldDB" id="A0A964E389"/>
<proteinExistence type="predicted"/>
<feature type="transmembrane region" description="Helical" evidence="1">
    <location>
        <begin position="12"/>
        <end position="32"/>
    </location>
</feature>
<gene>
    <name evidence="2" type="ORF">ACELLULO517_08155</name>
</gene>
<sequence length="277" mass="29785">MTEGPSAVLRALNVGVASLWVAVCAATPEFIWRGARVVASHLNAADLASALLVGLILAFCIEPALERFRHTAAQPPGPQSYNLVFRAAVGLAFAFASVCLHDAITAFLASHAADDAVRQAGLVAGLRLAGAWTVVPFCVALAWLTVGRARWRWVFAVLALASPGLAALMFSWQLQDWITAQLPASCILLLGYRQWSLGPVAGFFRRNVQVLLWVSPIWLIGALLFNWAGNQLGLAWTQLYTPGEAWIDVRFYLGWAIGLSLAPVPLAERACQAGIGK</sequence>
<dbReference type="RefSeq" id="WP_227306805.1">
    <property type="nucleotide sequence ID" value="NZ_JAESVA010000002.1"/>
</dbReference>
<feature type="transmembrane region" description="Helical" evidence="1">
    <location>
        <begin position="44"/>
        <end position="62"/>
    </location>
</feature>
<dbReference type="Proteomes" id="UP000721844">
    <property type="component" value="Unassembled WGS sequence"/>
</dbReference>
<organism evidence="2 3">
    <name type="scientific">Acidisoma cellulosilyticum</name>
    <dbReference type="NCBI Taxonomy" id="2802395"/>
    <lineage>
        <taxon>Bacteria</taxon>
        <taxon>Pseudomonadati</taxon>
        <taxon>Pseudomonadota</taxon>
        <taxon>Alphaproteobacteria</taxon>
        <taxon>Acetobacterales</taxon>
        <taxon>Acidocellaceae</taxon>
        <taxon>Acidisoma</taxon>
    </lineage>
</organism>
<feature type="transmembrane region" description="Helical" evidence="1">
    <location>
        <begin position="83"/>
        <end position="109"/>
    </location>
</feature>
<protein>
    <submittedName>
        <fullName evidence="2">Uncharacterized protein</fullName>
    </submittedName>
</protein>
<name>A0A964E389_9PROT</name>
<evidence type="ECO:0000256" key="1">
    <source>
        <dbReference type="SAM" id="Phobius"/>
    </source>
</evidence>